<accession>A0A0P1A6L8</accession>
<sequence>MQPLDNPVTLFSSNNLHVGSPLILTAPDDESSANRIQIWYLIPRFLADSIPPPDLTQETPAYSFD</sequence>
<keyword evidence="2" id="KW-1185">Reference proteome</keyword>
<reference evidence="2" key="1">
    <citation type="submission" date="2014-09" db="EMBL/GenBank/DDBJ databases">
        <authorList>
            <person name="Sharma Rahul"/>
            <person name="Thines Marco"/>
        </authorList>
    </citation>
    <scope>NUCLEOTIDE SEQUENCE [LARGE SCALE GENOMIC DNA]</scope>
</reference>
<protein>
    <submittedName>
        <fullName evidence="1">Uncharacterized protein</fullName>
    </submittedName>
</protein>
<proteinExistence type="predicted"/>
<name>A0A0P1A6L8_PLAHL</name>
<evidence type="ECO:0000313" key="1">
    <source>
        <dbReference type="EMBL" id="CEG35823.1"/>
    </source>
</evidence>
<dbReference type="GeneID" id="36395207"/>
<dbReference type="AlphaFoldDB" id="A0A0P1A6L8"/>
<organism evidence="1 2">
    <name type="scientific">Plasmopara halstedii</name>
    <name type="common">Downy mildew of sunflower</name>
    <dbReference type="NCBI Taxonomy" id="4781"/>
    <lineage>
        <taxon>Eukaryota</taxon>
        <taxon>Sar</taxon>
        <taxon>Stramenopiles</taxon>
        <taxon>Oomycota</taxon>
        <taxon>Peronosporomycetes</taxon>
        <taxon>Peronosporales</taxon>
        <taxon>Peronosporaceae</taxon>
        <taxon>Plasmopara</taxon>
    </lineage>
</organism>
<dbReference type="EMBL" id="CCYD01000109">
    <property type="protein sequence ID" value="CEG35823.1"/>
    <property type="molecule type" value="Genomic_DNA"/>
</dbReference>
<dbReference type="Proteomes" id="UP000054928">
    <property type="component" value="Unassembled WGS sequence"/>
</dbReference>
<evidence type="ECO:0000313" key="2">
    <source>
        <dbReference type="Proteomes" id="UP000054928"/>
    </source>
</evidence>
<dbReference type="RefSeq" id="XP_024572192.1">
    <property type="nucleotide sequence ID" value="XM_024728458.1"/>
</dbReference>